<dbReference type="Proteomes" id="UP000694864">
    <property type="component" value="Chromosome 18"/>
</dbReference>
<protein>
    <submittedName>
        <fullName evidence="3">FBD-associated F-box protein At5g56440</fullName>
    </submittedName>
</protein>
<dbReference type="PANTHER" id="PTHR31900:SF34">
    <property type="entry name" value="EMB|CAB62440.1-RELATED"/>
    <property type="match status" value="1"/>
</dbReference>
<dbReference type="GeneID" id="109130510"/>
<dbReference type="PANTHER" id="PTHR31900">
    <property type="entry name" value="F-BOX/RNI SUPERFAMILY PROTEIN-RELATED"/>
    <property type="match status" value="1"/>
</dbReference>
<reference evidence="3" key="2">
    <citation type="submission" date="2025-08" db="UniProtKB">
        <authorList>
            <consortium name="RefSeq"/>
        </authorList>
    </citation>
    <scope>IDENTIFICATION</scope>
    <source>
        <tissue evidence="3">Leaf</tissue>
    </source>
</reference>
<evidence type="ECO:0000259" key="1">
    <source>
        <dbReference type="SMART" id="SM00579"/>
    </source>
</evidence>
<feature type="domain" description="FBD" evidence="1">
    <location>
        <begin position="239"/>
        <end position="307"/>
    </location>
</feature>
<name>A0ABM1R9G0_CAMSA</name>
<dbReference type="InterPro" id="IPR006566">
    <property type="entry name" value="FBD"/>
</dbReference>
<dbReference type="Gene3D" id="3.80.10.10">
    <property type="entry name" value="Ribonuclease Inhibitor"/>
    <property type="match status" value="1"/>
</dbReference>
<evidence type="ECO:0000313" key="3">
    <source>
        <dbReference type="RefSeq" id="XP_019095648.1"/>
    </source>
</evidence>
<sequence>MASGNRDDLRFVNKFLESHKAPVLETLYLTILTTYNNPVPQVEIEKWIRVAISRSVRDLRLPQSQRGSRSPCPVLEELFMYGSWDHGGVKTITIEVPWLQRLVISETSDCDRNWFMVNTPSLKSLKTYMRNSQFWPLVKMPELVKAEIDVKHSDPEKLLSCLTSAKHLTLCLNSQMDYNPPYDFNQLVSLELCTRCTSYWLIHILRHSPNLRTLRFRQFYCSNTRNFLIKWEQPSFVPKCLISSLETVEWIESRGTEEEKEAAIYLLGNASYLNKMTFKSTLKEKNRLLMEFESKPRSSSKCLISII</sequence>
<accession>A0ABM1R9G0</accession>
<dbReference type="RefSeq" id="XP_019095648.1">
    <property type="nucleotide sequence ID" value="XM_019240103.1"/>
</dbReference>
<proteinExistence type="predicted"/>
<reference evidence="2" key="1">
    <citation type="journal article" date="2014" name="Nat. Commun.">
        <title>The emerging biofuel crop Camelina sativa retains a highly undifferentiated hexaploid genome structure.</title>
        <authorList>
            <person name="Kagale S."/>
            <person name="Koh C."/>
            <person name="Nixon J."/>
            <person name="Bollina V."/>
            <person name="Clarke W.E."/>
            <person name="Tuteja R."/>
            <person name="Spillane C."/>
            <person name="Robinson S.J."/>
            <person name="Links M.G."/>
            <person name="Clarke C."/>
            <person name="Higgins E.E."/>
            <person name="Huebert T."/>
            <person name="Sharpe A.G."/>
            <person name="Parkin I.A."/>
        </authorList>
    </citation>
    <scope>NUCLEOTIDE SEQUENCE [LARGE SCALE GENOMIC DNA]</scope>
    <source>
        <strain evidence="2">cv. DH55</strain>
    </source>
</reference>
<dbReference type="InterPro" id="IPR050232">
    <property type="entry name" value="FBL13/AtMIF1-like"/>
</dbReference>
<organism evidence="2 3">
    <name type="scientific">Camelina sativa</name>
    <name type="common">False flax</name>
    <name type="synonym">Myagrum sativum</name>
    <dbReference type="NCBI Taxonomy" id="90675"/>
    <lineage>
        <taxon>Eukaryota</taxon>
        <taxon>Viridiplantae</taxon>
        <taxon>Streptophyta</taxon>
        <taxon>Embryophyta</taxon>
        <taxon>Tracheophyta</taxon>
        <taxon>Spermatophyta</taxon>
        <taxon>Magnoliopsida</taxon>
        <taxon>eudicotyledons</taxon>
        <taxon>Gunneridae</taxon>
        <taxon>Pentapetalae</taxon>
        <taxon>rosids</taxon>
        <taxon>malvids</taxon>
        <taxon>Brassicales</taxon>
        <taxon>Brassicaceae</taxon>
        <taxon>Camelineae</taxon>
        <taxon>Camelina</taxon>
    </lineage>
</organism>
<gene>
    <name evidence="3" type="primary">LOC109130510</name>
</gene>
<dbReference type="Pfam" id="PF08387">
    <property type="entry name" value="FBD"/>
    <property type="match status" value="1"/>
</dbReference>
<dbReference type="SMART" id="SM00579">
    <property type="entry name" value="FBD"/>
    <property type="match status" value="1"/>
</dbReference>
<keyword evidence="2" id="KW-1185">Reference proteome</keyword>
<evidence type="ECO:0000313" key="2">
    <source>
        <dbReference type="Proteomes" id="UP000694864"/>
    </source>
</evidence>
<dbReference type="InterPro" id="IPR032675">
    <property type="entry name" value="LRR_dom_sf"/>
</dbReference>